<accession>C4J8F0</accession>
<reference evidence="2" key="2">
    <citation type="submission" date="2012-06" db="EMBL/GenBank/DDBJ databases">
        <authorList>
            <person name="Yu Y."/>
            <person name="Currie J."/>
            <person name="Lomeli R."/>
            <person name="Angelova A."/>
            <person name="Collura K."/>
            <person name="Wissotski M."/>
            <person name="Campos D."/>
            <person name="Kudrna D."/>
            <person name="Golser W."/>
            <person name="Ashely E."/>
            <person name="Descour A."/>
            <person name="Fernandes J."/>
            <person name="Soderlund C."/>
            <person name="Walbot V."/>
        </authorList>
    </citation>
    <scope>NUCLEOTIDE SEQUENCE</scope>
    <source>
        <strain evidence="2">B73</strain>
    </source>
</reference>
<feature type="transmembrane region" description="Helical" evidence="1">
    <location>
        <begin position="21"/>
        <end position="39"/>
    </location>
</feature>
<protein>
    <submittedName>
        <fullName evidence="2">Uncharacterized protein</fullName>
    </submittedName>
</protein>
<dbReference type="EMBL" id="BT087097">
    <property type="protein sequence ID" value="ACR37450.1"/>
    <property type="molecule type" value="mRNA"/>
</dbReference>
<reference evidence="2" key="1">
    <citation type="journal article" date="2009" name="PLoS Genet.">
        <title>Sequencing, mapping, and analysis of 27,455 maize full-length cDNAs.</title>
        <authorList>
            <person name="Soderlund C."/>
            <person name="Descour A."/>
            <person name="Kudrna D."/>
            <person name="Bomhoff M."/>
            <person name="Boyd L."/>
            <person name="Currie J."/>
            <person name="Angelova A."/>
            <person name="Collura K."/>
            <person name="Wissotski M."/>
            <person name="Ashley E."/>
            <person name="Morrow D."/>
            <person name="Fernandes J."/>
            <person name="Walbot V."/>
            <person name="Yu Y."/>
        </authorList>
    </citation>
    <scope>NUCLEOTIDE SEQUENCE</scope>
    <source>
        <strain evidence="2">B73</strain>
    </source>
</reference>
<keyword evidence="1" id="KW-0812">Transmembrane</keyword>
<sequence length="62" mass="7107">MHDDRGRVHARNHNLPLRIRSPRAVVVVVLLFSTLLIYYTETLELMNMHDAAGGVQTGEERH</sequence>
<proteinExistence type="evidence at transcript level"/>
<keyword evidence="1" id="KW-1133">Transmembrane helix</keyword>
<organism evidence="2">
    <name type="scientific">Zea mays</name>
    <name type="common">Maize</name>
    <dbReference type="NCBI Taxonomy" id="4577"/>
    <lineage>
        <taxon>Eukaryota</taxon>
        <taxon>Viridiplantae</taxon>
        <taxon>Streptophyta</taxon>
        <taxon>Embryophyta</taxon>
        <taxon>Tracheophyta</taxon>
        <taxon>Spermatophyta</taxon>
        <taxon>Magnoliopsida</taxon>
        <taxon>Liliopsida</taxon>
        <taxon>Poales</taxon>
        <taxon>Poaceae</taxon>
        <taxon>PACMAD clade</taxon>
        <taxon>Panicoideae</taxon>
        <taxon>Andropogonodae</taxon>
        <taxon>Andropogoneae</taxon>
        <taxon>Tripsacinae</taxon>
        <taxon>Zea</taxon>
    </lineage>
</organism>
<evidence type="ECO:0000256" key="1">
    <source>
        <dbReference type="SAM" id="Phobius"/>
    </source>
</evidence>
<name>C4J8F0_MAIZE</name>
<evidence type="ECO:0000313" key="2">
    <source>
        <dbReference type="EMBL" id="ACR37450.1"/>
    </source>
</evidence>
<dbReference type="AlphaFoldDB" id="C4J8F0"/>
<keyword evidence="1" id="KW-0472">Membrane</keyword>